<dbReference type="AlphaFoldDB" id="A0A1M5YHX5"/>
<proteinExistence type="predicted"/>
<protein>
    <submittedName>
        <fullName evidence="1">Uncharacterized protein</fullName>
    </submittedName>
</protein>
<reference evidence="1 2" key="1">
    <citation type="submission" date="2016-11" db="EMBL/GenBank/DDBJ databases">
        <authorList>
            <person name="Jaros S."/>
            <person name="Januszkiewicz K."/>
            <person name="Wedrychowicz H."/>
        </authorList>
    </citation>
    <scope>NUCLEOTIDE SEQUENCE [LARGE SCALE GENOMIC DNA]</scope>
    <source>
        <strain evidence="1 2">DSM 9705</strain>
    </source>
</reference>
<evidence type="ECO:0000313" key="1">
    <source>
        <dbReference type="EMBL" id="SHI11637.1"/>
    </source>
</evidence>
<sequence length="107" mass="12321">MVKQFPFFIQYHVRQIPSSPSSSFVREGLATIIVFADSWEVARTRAGRVVAEHELEIVQLARIHLIGEHSVQRFDIVLRSLYQQAEMYGVGLHCDYWPIRSGCCADR</sequence>
<accession>A0A1M5YHX5</accession>
<name>A0A1M5YHX5_9BACT</name>
<dbReference type="EMBL" id="FQXS01000038">
    <property type="protein sequence ID" value="SHI11637.1"/>
    <property type="molecule type" value="Genomic_DNA"/>
</dbReference>
<dbReference type="Proteomes" id="UP000184139">
    <property type="component" value="Unassembled WGS sequence"/>
</dbReference>
<dbReference type="OrthoDB" id="5432511at2"/>
<dbReference type="RefSeq" id="WP_073379005.1">
    <property type="nucleotide sequence ID" value="NZ_FQXS01000038.1"/>
</dbReference>
<organism evidence="1 2">
    <name type="scientific">Desulfofustis glycolicus DSM 9705</name>
    <dbReference type="NCBI Taxonomy" id="1121409"/>
    <lineage>
        <taxon>Bacteria</taxon>
        <taxon>Pseudomonadati</taxon>
        <taxon>Thermodesulfobacteriota</taxon>
        <taxon>Desulfobulbia</taxon>
        <taxon>Desulfobulbales</taxon>
        <taxon>Desulfocapsaceae</taxon>
        <taxon>Desulfofustis</taxon>
    </lineage>
</organism>
<evidence type="ECO:0000313" key="2">
    <source>
        <dbReference type="Proteomes" id="UP000184139"/>
    </source>
</evidence>
<keyword evidence="2" id="KW-1185">Reference proteome</keyword>
<gene>
    <name evidence="1" type="ORF">SAMN02745124_04053</name>
</gene>